<dbReference type="STRING" id="565045.NOR51B_2066"/>
<evidence type="ECO:0008006" key="3">
    <source>
        <dbReference type="Google" id="ProtNLM"/>
    </source>
</evidence>
<organism evidence="1 2">
    <name type="scientific">Luminiphilus syltensis NOR5-1B</name>
    <dbReference type="NCBI Taxonomy" id="565045"/>
    <lineage>
        <taxon>Bacteria</taxon>
        <taxon>Pseudomonadati</taxon>
        <taxon>Pseudomonadota</taxon>
        <taxon>Gammaproteobacteria</taxon>
        <taxon>Cellvibrionales</taxon>
        <taxon>Halieaceae</taxon>
        <taxon>Luminiphilus</taxon>
    </lineage>
</organism>
<dbReference type="Pfam" id="PF00805">
    <property type="entry name" value="Pentapeptide"/>
    <property type="match status" value="1"/>
</dbReference>
<dbReference type="SUPFAM" id="SSF141571">
    <property type="entry name" value="Pentapeptide repeat-like"/>
    <property type="match status" value="1"/>
</dbReference>
<evidence type="ECO:0000313" key="1">
    <source>
        <dbReference type="EMBL" id="EED36118.1"/>
    </source>
</evidence>
<dbReference type="PIRSF" id="PIRSF029688">
    <property type="entry name" value="UCP29688_pentapep"/>
    <property type="match status" value="1"/>
</dbReference>
<name>B8KW11_9GAMM</name>
<proteinExistence type="predicted"/>
<dbReference type="HOGENOM" id="CLU_2132328_0_0_6"/>
<protein>
    <recommendedName>
        <fullName evidence="3">Pentapeptide repeat protein</fullName>
    </recommendedName>
</protein>
<gene>
    <name evidence="1" type="ORF">NOR51B_2066</name>
</gene>
<sequence length="118" mass="13400">MNNKVSKPQIKNDPLYQMLRTEDVDAFNANRDSMDTGQLAGGDYRGRDLRRLNARGLDFSNAYFRNSDLSGIDFRETNLEGASLMDAKVSGVYFPDALSPEEIRLSLNTGTRLRYRQD</sequence>
<dbReference type="InterPro" id="IPR001646">
    <property type="entry name" value="5peptide_repeat"/>
</dbReference>
<dbReference type="Proteomes" id="UP000004699">
    <property type="component" value="Unassembled WGS sequence"/>
</dbReference>
<dbReference type="InterPro" id="IPR016933">
    <property type="entry name" value="UCP029688_pentapep"/>
</dbReference>
<keyword evidence="2" id="KW-1185">Reference proteome</keyword>
<dbReference type="eggNOG" id="COG1357">
    <property type="taxonomic scope" value="Bacteria"/>
</dbReference>
<reference evidence="2" key="1">
    <citation type="journal article" date="2013" name="BMC Microbiol.">
        <title>Taxonomy and evolution of bacteriochlorophyll a-containing members of the OM60/NOR5 clade of marine gammaproteobacteria: description of Luminiphilus syltensis gen. nov., sp. nov., reclassification of Haliea rubra as Pseudohaliea rubra gen. nov., comb. nov., and emendation of Chromatocurvus halotolerans.</title>
        <authorList>
            <person name="Spring S."/>
            <person name="Riedel T."/>
            <person name="Sproer C."/>
            <person name="Yan S."/>
            <person name="Harder J."/>
            <person name="Fuchs B.M."/>
        </authorList>
    </citation>
    <scope>NUCLEOTIDE SEQUENCE [LARGE SCALE GENOMIC DNA]</scope>
    <source>
        <strain evidence="2">NOR51-B</strain>
    </source>
</reference>
<dbReference type="EMBL" id="DS999411">
    <property type="protein sequence ID" value="EED36118.1"/>
    <property type="molecule type" value="Genomic_DNA"/>
</dbReference>
<dbReference type="Gene3D" id="2.160.20.80">
    <property type="entry name" value="E3 ubiquitin-protein ligase SopA"/>
    <property type="match status" value="1"/>
</dbReference>
<accession>B8KW11</accession>
<dbReference type="RefSeq" id="WP_009020862.1">
    <property type="nucleotide sequence ID" value="NZ_DS999411.1"/>
</dbReference>
<dbReference type="OrthoDB" id="7061297at2"/>
<dbReference type="AlphaFoldDB" id="B8KW11"/>
<evidence type="ECO:0000313" key="2">
    <source>
        <dbReference type="Proteomes" id="UP000004699"/>
    </source>
</evidence>